<dbReference type="PROSITE" id="PS00455">
    <property type="entry name" value="AMP_BINDING"/>
    <property type="match status" value="1"/>
</dbReference>
<name>A0A1Q9CNB2_SYMMI</name>
<dbReference type="Gene3D" id="3.30.300.30">
    <property type="match status" value="2"/>
</dbReference>
<dbReference type="InterPro" id="IPR045851">
    <property type="entry name" value="AMP-bd_C_sf"/>
</dbReference>
<dbReference type="GO" id="GO:0005737">
    <property type="term" value="C:cytoplasm"/>
    <property type="evidence" value="ECO:0007669"/>
    <property type="project" value="TreeGrafter"/>
</dbReference>
<comment type="caution">
    <text evidence="3">The sequence shown here is derived from an EMBL/GenBank/DDBJ whole genome shotgun (WGS) entry which is preliminary data.</text>
</comment>
<dbReference type="PROSITE" id="PS50075">
    <property type="entry name" value="CARRIER"/>
    <property type="match status" value="1"/>
</dbReference>
<dbReference type="InterPro" id="IPR042099">
    <property type="entry name" value="ANL_N_sf"/>
</dbReference>
<dbReference type="Gene3D" id="1.10.1200.10">
    <property type="entry name" value="ACP-like"/>
    <property type="match status" value="1"/>
</dbReference>
<dbReference type="AlphaFoldDB" id="A0A1Q9CNB2"/>
<dbReference type="InterPro" id="IPR036736">
    <property type="entry name" value="ACP-like_sf"/>
</dbReference>
<evidence type="ECO:0000313" key="4">
    <source>
        <dbReference type="Proteomes" id="UP000186817"/>
    </source>
</evidence>
<accession>A0A1Q9CNB2</accession>
<dbReference type="GO" id="GO:0044550">
    <property type="term" value="P:secondary metabolite biosynthetic process"/>
    <property type="evidence" value="ECO:0007669"/>
    <property type="project" value="TreeGrafter"/>
</dbReference>
<dbReference type="Gene3D" id="3.40.50.12780">
    <property type="entry name" value="N-terminal domain of ligase-like"/>
    <property type="match status" value="1"/>
</dbReference>
<dbReference type="Pfam" id="PF00501">
    <property type="entry name" value="AMP-binding"/>
    <property type="match status" value="1"/>
</dbReference>
<protein>
    <submittedName>
        <fullName evidence="3">Polyketide synthase PksJ</fullName>
    </submittedName>
</protein>
<organism evidence="3 4">
    <name type="scientific">Symbiodinium microadriaticum</name>
    <name type="common">Dinoflagellate</name>
    <name type="synonym">Zooxanthella microadriatica</name>
    <dbReference type="NCBI Taxonomy" id="2951"/>
    <lineage>
        <taxon>Eukaryota</taxon>
        <taxon>Sar</taxon>
        <taxon>Alveolata</taxon>
        <taxon>Dinophyceae</taxon>
        <taxon>Suessiales</taxon>
        <taxon>Symbiodiniaceae</taxon>
        <taxon>Symbiodinium</taxon>
    </lineage>
</organism>
<dbReference type="InterPro" id="IPR000873">
    <property type="entry name" value="AMP-dep_synth/lig_dom"/>
</dbReference>
<dbReference type="Proteomes" id="UP000186817">
    <property type="component" value="Unassembled WGS sequence"/>
</dbReference>
<dbReference type="OrthoDB" id="329835at2759"/>
<feature type="domain" description="Carrier" evidence="2">
    <location>
        <begin position="819"/>
        <end position="899"/>
    </location>
</feature>
<dbReference type="SUPFAM" id="SSF47336">
    <property type="entry name" value="ACP-like"/>
    <property type="match status" value="1"/>
</dbReference>
<evidence type="ECO:0000313" key="3">
    <source>
        <dbReference type="EMBL" id="OLP84418.1"/>
    </source>
</evidence>
<dbReference type="EMBL" id="LSRX01001043">
    <property type="protein sequence ID" value="OLP84418.1"/>
    <property type="molecule type" value="Genomic_DNA"/>
</dbReference>
<dbReference type="Pfam" id="PF00550">
    <property type="entry name" value="PP-binding"/>
    <property type="match status" value="1"/>
</dbReference>
<evidence type="ECO:0000259" key="2">
    <source>
        <dbReference type="PROSITE" id="PS50075"/>
    </source>
</evidence>
<dbReference type="SUPFAM" id="SSF56801">
    <property type="entry name" value="Acetyl-CoA synthetase-like"/>
    <property type="match status" value="1"/>
</dbReference>
<gene>
    <name evidence="3" type="primary">pksJ</name>
    <name evidence="3" type="ORF">AK812_SmicGene34696</name>
</gene>
<sequence length="935" mass="101567">MRPPNDALVAVCLPRGPALPMALLGVWYAGAAYVPLEPSQPVARLRFLLEDSQACLLLAERRTEPKELATFSSATLRLLWPSGELEEDHPSPFSEPATQAPGHLAYVIYTSGSTGKPKGVRVAAGAVTNVLHAFEAIVRKAAASEDDVLVAVTTFCFDISVLETFWPLCYGFRLVLCSAATARSGRSLEALLSARRPGSRQGRLIFQATPTSFRSLLQAGWKGGENVAAICGGEAFPGQLVLPLSRLCGAGVWNAYGPTETTIWSAAHRLRGDELVVPIGRALPGTKLLLLPEKGSSSDAGLEANCEGELLIAGVGVAGYLRRPDLDAAKFLHLELSDGSKSLVFVTGDRIRLTAAGELEFLGRKDHQVKLRGFRVELGEVESKLAEHPEVATAVVLLSEQGLVVSHTAEFLRLELFAWKGQYFSINNRRTYCLWKHQEKNPTLDVRIHPWKVHQPLSDGHVPRYESKVNSLFWRMFSTTSGGCEVLIGGRPGQIYRLPLKPLLLPRLPSSIPEDKEMEDEDEDIVKKELGLEEDARCLGLVNLPQSGSVAADDAASACDFEEFGQSVPGICLRDVLMEKLPKQASGPSVWFICPRTPYGTSLANKVELFWRRHCGKAAAKRLLPALTENAIERQTVRQVKAIVASSTAALKYVRELQGMQLRTVLLVPCKEDAEHQLKLVQHISAAAELVLLPRQALEPDRQMVTKLQAAAGPALAVTVHWATPEGLEQYTVPLHDRCDSPELWAFVATAPTASMQGYQSTLRSSLRNRCAEELPSHAIPQRLAILDNLPLLPSGKIDRQKLLAGPPPPPLADATSKTSSTEVEGSLRQTVAELVERATGVAVEDSDELTALGIDSVSAVPLAELLSTSILHGAAVPLEDLYVYSTMASLCVYLEGRLEEIGKSKRPGTGRRYAEIKKGARLSFGACARFAVSR</sequence>
<reference evidence="3 4" key="1">
    <citation type="submission" date="2016-02" db="EMBL/GenBank/DDBJ databases">
        <title>Genome analysis of coral dinoflagellate symbionts highlights evolutionary adaptations to a symbiotic lifestyle.</title>
        <authorList>
            <person name="Aranda M."/>
            <person name="Li Y."/>
            <person name="Liew Y.J."/>
            <person name="Baumgarten S."/>
            <person name="Simakov O."/>
            <person name="Wilson M."/>
            <person name="Piel J."/>
            <person name="Ashoor H."/>
            <person name="Bougouffa S."/>
            <person name="Bajic V.B."/>
            <person name="Ryu T."/>
            <person name="Ravasi T."/>
            <person name="Bayer T."/>
            <person name="Micklem G."/>
            <person name="Kim H."/>
            <person name="Bhak J."/>
            <person name="Lajeunesse T.C."/>
            <person name="Voolstra C.R."/>
        </authorList>
    </citation>
    <scope>NUCLEOTIDE SEQUENCE [LARGE SCALE GENOMIC DNA]</scope>
    <source>
        <strain evidence="3 4">CCMP2467</strain>
    </source>
</reference>
<evidence type="ECO:0000256" key="1">
    <source>
        <dbReference type="SAM" id="MobiDB-lite"/>
    </source>
</evidence>
<keyword evidence="4" id="KW-1185">Reference proteome</keyword>
<dbReference type="GO" id="GO:0031177">
    <property type="term" value="F:phosphopantetheine binding"/>
    <property type="evidence" value="ECO:0007669"/>
    <property type="project" value="TreeGrafter"/>
</dbReference>
<dbReference type="PANTHER" id="PTHR45527:SF1">
    <property type="entry name" value="FATTY ACID SYNTHASE"/>
    <property type="match status" value="1"/>
</dbReference>
<feature type="region of interest" description="Disordered" evidence="1">
    <location>
        <begin position="801"/>
        <end position="824"/>
    </location>
</feature>
<dbReference type="PANTHER" id="PTHR45527">
    <property type="entry name" value="NONRIBOSOMAL PEPTIDE SYNTHETASE"/>
    <property type="match status" value="1"/>
</dbReference>
<dbReference type="GO" id="GO:0043041">
    <property type="term" value="P:amino acid activation for nonribosomal peptide biosynthetic process"/>
    <property type="evidence" value="ECO:0007669"/>
    <property type="project" value="TreeGrafter"/>
</dbReference>
<dbReference type="InterPro" id="IPR020845">
    <property type="entry name" value="AMP-binding_CS"/>
</dbReference>
<proteinExistence type="predicted"/>
<dbReference type="InterPro" id="IPR009081">
    <property type="entry name" value="PP-bd_ACP"/>
</dbReference>